<dbReference type="PANTHER" id="PTHR33529:SF8">
    <property type="entry name" value="PERMEASE, YJGP_YJGQ FAMILY"/>
    <property type="match status" value="1"/>
</dbReference>
<keyword evidence="4 6" id="KW-1133">Transmembrane helix</keyword>
<feature type="transmembrane region" description="Helical" evidence="6">
    <location>
        <begin position="341"/>
        <end position="360"/>
    </location>
</feature>
<keyword evidence="5 6" id="KW-0472">Membrane</keyword>
<accession>A0ABS1BFP6</accession>
<evidence type="ECO:0000313" key="8">
    <source>
        <dbReference type="Proteomes" id="UP000660024"/>
    </source>
</evidence>
<comment type="caution">
    <text evidence="7">The sequence shown here is derived from an EMBL/GenBank/DDBJ whole genome shotgun (WGS) entry which is preliminary data.</text>
</comment>
<name>A0ABS1BFP6_9SPHI</name>
<evidence type="ECO:0000256" key="5">
    <source>
        <dbReference type="ARBA" id="ARBA00023136"/>
    </source>
</evidence>
<feature type="transmembrane region" description="Helical" evidence="6">
    <location>
        <begin position="20"/>
        <end position="40"/>
    </location>
</feature>
<sequence>MKFLNKYIKIIDWYIIKKYLGTFVFTLAIFTVISVVFDISEKLDDFLKSSATESQIVFEYYGGFIPFYLNFLSPLINFIAVIFFTAKMADQTEIVPILCGKASFNRFLRPYFIASTLIFIVSLIFNQLIIPETNRLMTNFENTYLKDNNTTRSNVHIKLDQSTYVYIESFENKSNTGYRFSLENFDKDELKSKLMSDRITWDSVAKKWKIYNYTIRYVNGLKEKMVNGTEKDTTLDMRPIDFDLRDNIYSAMNYHELNQKIEKEKIRGSGIMVNLELEKYKRWSYPFSTYVLTLIGVALSSRKVRGGVGLPLGIGIGLSFLYILLIQFSNVFALKGGLPPIIAVLIPNLIFGTLGIVLAIKAPK</sequence>
<dbReference type="Pfam" id="PF03739">
    <property type="entry name" value="LptF_LptG"/>
    <property type="match status" value="1"/>
</dbReference>
<evidence type="ECO:0000256" key="6">
    <source>
        <dbReference type="SAM" id="Phobius"/>
    </source>
</evidence>
<proteinExistence type="predicted"/>
<protein>
    <submittedName>
        <fullName evidence="7">LptF/LptG family permease</fullName>
    </submittedName>
</protein>
<dbReference type="InterPro" id="IPR005495">
    <property type="entry name" value="LptG/LptF_permease"/>
</dbReference>
<comment type="subcellular location">
    <subcellularLocation>
        <location evidence="1">Cell membrane</location>
        <topology evidence="1">Multi-pass membrane protein</topology>
    </subcellularLocation>
</comment>
<evidence type="ECO:0000256" key="1">
    <source>
        <dbReference type="ARBA" id="ARBA00004651"/>
    </source>
</evidence>
<dbReference type="PANTHER" id="PTHR33529">
    <property type="entry name" value="SLR0882 PROTEIN-RELATED"/>
    <property type="match status" value="1"/>
</dbReference>
<dbReference type="Proteomes" id="UP000660024">
    <property type="component" value="Unassembled WGS sequence"/>
</dbReference>
<feature type="transmembrane region" description="Helical" evidence="6">
    <location>
        <begin position="308"/>
        <end position="329"/>
    </location>
</feature>
<feature type="transmembrane region" description="Helical" evidence="6">
    <location>
        <begin position="60"/>
        <end position="86"/>
    </location>
</feature>
<evidence type="ECO:0000256" key="3">
    <source>
        <dbReference type="ARBA" id="ARBA00022692"/>
    </source>
</evidence>
<gene>
    <name evidence="7" type="ORF">I5M32_01805</name>
</gene>
<evidence type="ECO:0000256" key="2">
    <source>
        <dbReference type="ARBA" id="ARBA00022475"/>
    </source>
</evidence>
<organism evidence="7 8">
    <name type="scientific">Pedobacter segetis</name>
    <dbReference type="NCBI Taxonomy" id="2793069"/>
    <lineage>
        <taxon>Bacteria</taxon>
        <taxon>Pseudomonadati</taxon>
        <taxon>Bacteroidota</taxon>
        <taxon>Sphingobacteriia</taxon>
        <taxon>Sphingobacteriales</taxon>
        <taxon>Sphingobacteriaceae</taxon>
        <taxon>Pedobacter</taxon>
    </lineage>
</organism>
<dbReference type="EMBL" id="JAEHFY010000002">
    <property type="protein sequence ID" value="MBK0381683.1"/>
    <property type="molecule type" value="Genomic_DNA"/>
</dbReference>
<evidence type="ECO:0000256" key="4">
    <source>
        <dbReference type="ARBA" id="ARBA00022989"/>
    </source>
</evidence>
<keyword evidence="2" id="KW-1003">Cell membrane</keyword>
<evidence type="ECO:0000313" key="7">
    <source>
        <dbReference type="EMBL" id="MBK0381683.1"/>
    </source>
</evidence>
<reference evidence="7 8" key="1">
    <citation type="submission" date="2020-12" db="EMBL/GenBank/DDBJ databases">
        <title>Bacterial novel species Pedobacter sp. SD-b isolated from soil.</title>
        <authorList>
            <person name="Jung H.-Y."/>
        </authorList>
    </citation>
    <scope>NUCLEOTIDE SEQUENCE [LARGE SCALE GENOMIC DNA]</scope>
    <source>
        <strain evidence="7 8">SD-b</strain>
    </source>
</reference>
<keyword evidence="8" id="KW-1185">Reference proteome</keyword>
<keyword evidence="3 6" id="KW-0812">Transmembrane</keyword>
<feature type="transmembrane region" description="Helical" evidence="6">
    <location>
        <begin position="107"/>
        <end position="130"/>
    </location>
</feature>
<dbReference type="RefSeq" id="WP_200584459.1">
    <property type="nucleotide sequence ID" value="NZ_JAEHFY010000002.1"/>
</dbReference>
<feature type="transmembrane region" description="Helical" evidence="6">
    <location>
        <begin position="283"/>
        <end position="301"/>
    </location>
</feature>